<dbReference type="Proteomes" id="UP000281406">
    <property type="component" value="Unassembled WGS sequence"/>
</dbReference>
<name>A0A3N0YW26_ANAGA</name>
<sequence length="69" mass="7455">MQSGLDMKPFMTFPVESSSPVGLFPNFNTVSKPAFISLLLAVCPFNVGLVPVWVDTDGIKTFSEGSEKT</sequence>
<proteinExistence type="predicted"/>
<gene>
    <name evidence="2" type="ORF">DPX16_20962</name>
</gene>
<dbReference type="AlphaFoldDB" id="A0A3N0YW26"/>
<evidence type="ECO:0000313" key="3">
    <source>
        <dbReference type="Proteomes" id="UP000281406"/>
    </source>
</evidence>
<keyword evidence="1" id="KW-1133">Transmembrane helix</keyword>
<dbReference type="OrthoDB" id="8911708at2759"/>
<protein>
    <submittedName>
        <fullName evidence="2">Zinc finger protein 385B</fullName>
    </submittedName>
</protein>
<accession>A0A3N0YW26</accession>
<evidence type="ECO:0000313" key="2">
    <source>
        <dbReference type="EMBL" id="ROL50395.1"/>
    </source>
</evidence>
<organism evidence="2 3">
    <name type="scientific">Anabarilius grahami</name>
    <name type="common">Kanglang fish</name>
    <name type="synonym">Barilius grahami</name>
    <dbReference type="NCBI Taxonomy" id="495550"/>
    <lineage>
        <taxon>Eukaryota</taxon>
        <taxon>Metazoa</taxon>
        <taxon>Chordata</taxon>
        <taxon>Craniata</taxon>
        <taxon>Vertebrata</taxon>
        <taxon>Euteleostomi</taxon>
        <taxon>Actinopterygii</taxon>
        <taxon>Neopterygii</taxon>
        <taxon>Teleostei</taxon>
        <taxon>Ostariophysi</taxon>
        <taxon>Cypriniformes</taxon>
        <taxon>Xenocyprididae</taxon>
        <taxon>Xenocypridinae</taxon>
        <taxon>Xenocypridinae incertae sedis</taxon>
        <taxon>Anabarilius</taxon>
    </lineage>
</organism>
<comment type="caution">
    <text evidence="2">The sequence shown here is derived from an EMBL/GenBank/DDBJ whole genome shotgun (WGS) entry which is preliminary data.</text>
</comment>
<keyword evidence="3" id="KW-1185">Reference proteome</keyword>
<keyword evidence="1" id="KW-0812">Transmembrane</keyword>
<evidence type="ECO:0000256" key="1">
    <source>
        <dbReference type="SAM" id="Phobius"/>
    </source>
</evidence>
<reference evidence="2 3" key="1">
    <citation type="submission" date="2018-10" db="EMBL/GenBank/DDBJ databases">
        <title>Genome assembly for a Yunnan-Guizhou Plateau 3E fish, Anabarilius grahami (Regan), and its evolutionary and genetic applications.</title>
        <authorList>
            <person name="Jiang W."/>
        </authorList>
    </citation>
    <scope>NUCLEOTIDE SEQUENCE [LARGE SCALE GENOMIC DNA]</scope>
    <source>
        <strain evidence="2">AG-KIZ</strain>
        <tissue evidence="2">Muscle</tissue>
    </source>
</reference>
<feature type="transmembrane region" description="Helical" evidence="1">
    <location>
        <begin position="34"/>
        <end position="54"/>
    </location>
</feature>
<dbReference type="EMBL" id="RJVU01020258">
    <property type="protein sequence ID" value="ROL50395.1"/>
    <property type="molecule type" value="Genomic_DNA"/>
</dbReference>
<keyword evidence="1" id="KW-0472">Membrane</keyword>